<comment type="caution">
    <text evidence="1">The sequence shown here is derived from an EMBL/GenBank/DDBJ whole genome shotgun (WGS) entry which is preliminary data.</text>
</comment>
<dbReference type="EMBL" id="JAMFTQ010000006">
    <property type="protein sequence ID" value="MCP1387877.1"/>
    <property type="molecule type" value="Genomic_DNA"/>
</dbReference>
<gene>
    <name evidence="1" type="ORF">M5J20_06690</name>
</gene>
<dbReference type="Proteomes" id="UP001204000">
    <property type="component" value="Unassembled WGS sequence"/>
</dbReference>
<organism evidence="1 2">
    <name type="scientific">Corynebacterium stercoris</name>
    <dbReference type="NCBI Taxonomy" id="2943490"/>
    <lineage>
        <taxon>Bacteria</taxon>
        <taxon>Bacillati</taxon>
        <taxon>Actinomycetota</taxon>
        <taxon>Actinomycetes</taxon>
        <taxon>Mycobacteriales</taxon>
        <taxon>Corynebacteriaceae</taxon>
        <taxon>Corynebacterium</taxon>
    </lineage>
</organism>
<sequence>MHDPTRIPRLMAALQDAWEGQPDLSLPAFLTMLQHRGMTWGTTESELLALLDELRSTHPALIDTPPAVPTLLVTAEPRLSVTLTRAEGEPCVVVRSAEDPQRMPSLWRYSSLRPTGPGRPLVITDNEELEHRLGVVELATAFNPESAPALEGLRRDEVGSARWLLTLADGRRAVLGQRLRVWSVEGRTTSVETVSWESVVTLEPEMTVAPAGGGKPRVLGPVSQVVLLEA</sequence>
<accession>A0ABT1G228</accession>
<dbReference type="RefSeq" id="WP_253577801.1">
    <property type="nucleotide sequence ID" value="NZ_JAMFTQ010000006.1"/>
</dbReference>
<protein>
    <submittedName>
        <fullName evidence="1">Uncharacterized protein</fullName>
    </submittedName>
</protein>
<reference evidence="1" key="1">
    <citation type="submission" date="2022-05" db="EMBL/GenBank/DDBJ databases">
        <title>Corynebacterium sp. TA-R-1 sp. nov., isolated from human feces.</title>
        <authorList>
            <person name="Shamsuzzaman M."/>
            <person name="Dahal R.H."/>
        </authorList>
    </citation>
    <scope>NUCLEOTIDE SEQUENCE</scope>
    <source>
        <strain evidence="1">TA-R-1</strain>
    </source>
</reference>
<name>A0ABT1G228_9CORY</name>
<keyword evidence="2" id="KW-1185">Reference proteome</keyword>
<evidence type="ECO:0000313" key="2">
    <source>
        <dbReference type="Proteomes" id="UP001204000"/>
    </source>
</evidence>
<proteinExistence type="predicted"/>
<evidence type="ECO:0000313" key="1">
    <source>
        <dbReference type="EMBL" id="MCP1387877.1"/>
    </source>
</evidence>